<reference evidence="1" key="2">
    <citation type="journal article" date="2020" name="Nat. Commun.">
        <title>Large-scale genome sequencing of mycorrhizal fungi provides insights into the early evolution of symbiotic traits.</title>
        <authorList>
            <person name="Miyauchi S."/>
            <person name="Kiss E."/>
            <person name="Kuo A."/>
            <person name="Drula E."/>
            <person name="Kohler A."/>
            <person name="Sanchez-Garcia M."/>
            <person name="Morin E."/>
            <person name="Andreopoulos B."/>
            <person name="Barry K.W."/>
            <person name="Bonito G."/>
            <person name="Buee M."/>
            <person name="Carver A."/>
            <person name="Chen C."/>
            <person name="Cichocki N."/>
            <person name="Clum A."/>
            <person name="Culley D."/>
            <person name="Crous P.W."/>
            <person name="Fauchery L."/>
            <person name="Girlanda M."/>
            <person name="Hayes R.D."/>
            <person name="Keri Z."/>
            <person name="LaButti K."/>
            <person name="Lipzen A."/>
            <person name="Lombard V."/>
            <person name="Magnuson J."/>
            <person name="Maillard F."/>
            <person name="Murat C."/>
            <person name="Nolan M."/>
            <person name="Ohm R.A."/>
            <person name="Pangilinan J."/>
            <person name="Pereira M.F."/>
            <person name="Perotto S."/>
            <person name="Peter M."/>
            <person name="Pfister S."/>
            <person name="Riley R."/>
            <person name="Sitrit Y."/>
            <person name="Stielow J.B."/>
            <person name="Szollosi G."/>
            <person name="Zifcakova L."/>
            <person name="Stursova M."/>
            <person name="Spatafora J.W."/>
            <person name="Tedersoo L."/>
            <person name="Vaario L.M."/>
            <person name="Yamada A."/>
            <person name="Yan M."/>
            <person name="Wang P."/>
            <person name="Xu J."/>
            <person name="Bruns T."/>
            <person name="Baldrian P."/>
            <person name="Vilgalys R."/>
            <person name="Dunand C."/>
            <person name="Henrissat B."/>
            <person name="Grigoriev I.V."/>
            <person name="Hibbett D."/>
            <person name="Nagy L.G."/>
            <person name="Martin F.M."/>
        </authorList>
    </citation>
    <scope>NUCLEOTIDE SEQUENCE</scope>
    <source>
        <strain evidence="1">BED1</strain>
    </source>
</reference>
<organism evidence="1 2">
    <name type="scientific">Boletus edulis BED1</name>
    <dbReference type="NCBI Taxonomy" id="1328754"/>
    <lineage>
        <taxon>Eukaryota</taxon>
        <taxon>Fungi</taxon>
        <taxon>Dikarya</taxon>
        <taxon>Basidiomycota</taxon>
        <taxon>Agaricomycotina</taxon>
        <taxon>Agaricomycetes</taxon>
        <taxon>Agaricomycetidae</taxon>
        <taxon>Boletales</taxon>
        <taxon>Boletineae</taxon>
        <taxon>Boletaceae</taxon>
        <taxon>Boletoideae</taxon>
        <taxon>Boletus</taxon>
    </lineage>
</organism>
<dbReference type="Proteomes" id="UP001194468">
    <property type="component" value="Unassembled WGS sequence"/>
</dbReference>
<accession>A0AAD4BIV6</accession>
<name>A0AAD4BIV6_BOLED</name>
<gene>
    <name evidence="1" type="ORF">L210DRAFT_3560934</name>
</gene>
<reference evidence="1" key="1">
    <citation type="submission" date="2019-10" db="EMBL/GenBank/DDBJ databases">
        <authorList>
            <consortium name="DOE Joint Genome Institute"/>
            <person name="Kuo A."/>
            <person name="Miyauchi S."/>
            <person name="Kiss E."/>
            <person name="Drula E."/>
            <person name="Kohler A."/>
            <person name="Sanchez-Garcia M."/>
            <person name="Andreopoulos B."/>
            <person name="Barry K.W."/>
            <person name="Bonito G."/>
            <person name="Buee M."/>
            <person name="Carver A."/>
            <person name="Chen C."/>
            <person name="Cichocki N."/>
            <person name="Clum A."/>
            <person name="Culley D."/>
            <person name="Crous P.W."/>
            <person name="Fauchery L."/>
            <person name="Girlanda M."/>
            <person name="Hayes R."/>
            <person name="Keri Z."/>
            <person name="LaButti K."/>
            <person name="Lipzen A."/>
            <person name="Lombard V."/>
            <person name="Magnuson J."/>
            <person name="Maillard F."/>
            <person name="Morin E."/>
            <person name="Murat C."/>
            <person name="Nolan M."/>
            <person name="Ohm R."/>
            <person name="Pangilinan J."/>
            <person name="Pereira M."/>
            <person name="Perotto S."/>
            <person name="Peter M."/>
            <person name="Riley R."/>
            <person name="Sitrit Y."/>
            <person name="Stielow B."/>
            <person name="Szollosi G."/>
            <person name="Zifcakova L."/>
            <person name="Stursova M."/>
            <person name="Spatafora J.W."/>
            <person name="Tedersoo L."/>
            <person name="Vaario L.-M."/>
            <person name="Yamada A."/>
            <person name="Yan M."/>
            <person name="Wang P."/>
            <person name="Xu J."/>
            <person name="Bruns T."/>
            <person name="Baldrian P."/>
            <person name="Vilgalys R."/>
            <person name="Henrissat B."/>
            <person name="Grigoriev I.V."/>
            <person name="Hibbett D."/>
            <person name="Nagy L.G."/>
            <person name="Martin F.M."/>
        </authorList>
    </citation>
    <scope>NUCLEOTIDE SEQUENCE</scope>
    <source>
        <strain evidence="1">BED1</strain>
    </source>
</reference>
<evidence type="ECO:0000313" key="2">
    <source>
        <dbReference type="Proteomes" id="UP001194468"/>
    </source>
</evidence>
<dbReference type="AlphaFoldDB" id="A0AAD4BIV6"/>
<evidence type="ECO:0000313" key="1">
    <source>
        <dbReference type="EMBL" id="KAF8431348.1"/>
    </source>
</evidence>
<sequence>MRAFSLFFFVCPVSDGPVRLAASPTRLPGCGMCAQNVSVITNPMMQRGTFLTCGFCVPELMVGRPIRWMSIVVQILDCFRFDQYDTYYILKLNRTHDVRPKCQW</sequence>
<proteinExistence type="predicted"/>
<dbReference type="EMBL" id="WHUW01000051">
    <property type="protein sequence ID" value="KAF8431348.1"/>
    <property type="molecule type" value="Genomic_DNA"/>
</dbReference>
<keyword evidence="2" id="KW-1185">Reference proteome</keyword>
<protein>
    <submittedName>
        <fullName evidence="1">Uncharacterized protein</fullName>
    </submittedName>
</protein>
<comment type="caution">
    <text evidence="1">The sequence shown here is derived from an EMBL/GenBank/DDBJ whole genome shotgun (WGS) entry which is preliminary data.</text>
</comment>